<keyword evidence="5" id="KW-1185">Reference proteome</keyword>
<name>A0ABR0ULG9_REHGL</name>
<protein>
    <recommendedName>
        <fullName evidence="3">Cystatin domain-containing protein</fullName>
    </recommendedName>
</protein>
<dbReference type="InterPro" id="IPR046350">
    <property type="entry name" value="Cystatin_sf"/>
</dbReference>
<keyword evidence="1" id="KW-0646">Protease inhibitor</keyword>
<keyword evidence="2" id="KW-0789">Thiol protease inhibitor</keyword>
<proteinExistence type="predicted"/>
<dbReference type="Pfam" id="PF16845">
    <property type="entry name" value="SQAPI"/>
    <property type="match status" value="1"/>
</dbReference>
<evidence type="ECO:0000259" key="3">
    <source>
        <dbReference type="SMART" id="SM00043"/>
    </source>
</evidence>
<accession>A0ABR0ULG9</accession>
<dbReference type="CDD" id="cd00042">
    <property type="entry name" value="CY"/>
    <property type="match status" value="1"/>
</dbReference>
<dbReference type="Proteomes" id="UP001318860">
    <property type="component" value="Unassembled WGS sequence"/>
</dbReference>
<dbReference type="SMART" id="SM00043">
    <property type="entry name" value="CY"/>
    <property type="match status" value="1"/>
</dbReference>
<organism evidence="4 5">
    <name type="scientific">Rehmannia glutinosa</name>
    <name type="common">Chinese foxglove</name>
    <dbReference type="NCBI Taxonomy" id="99300"/>
    <lineage>
        <taxon>Eukaryota</taxon>
        <taxon>Viridiplantae</taxon>
        <taxon>Streptophyta</taxon>
        <taxon>Embryophyta</taxon>
        <taxon>Tracheophyta</taxon>
        <taxon>Spermatophyta</taxon>
        <taxon>Magnoliopsida</taxon>
        <taxon>eudicotyledons</taxon>
        <taxon>Gunneridae</taxon>
        <taxon>Pentapetalae</taxon>
        <taxon>asterids</taxon>
        <taxon>lamiids</taxon>
        <taxon>Lamiales</taxon>
        <taxon>Orobanchaceae</taxon>
        <taxon>Rehmannieae</taxon>
        <taxon>Rehmannia</taxon>
    </lineage>
</organism>
<dbReference type="PANTHER" id="PTHR47364">
    <property type="entry name" value="CYSTEINE PROTEINASE INHIBITOR 5"/>
    <property type="match status" value="1"/>
</dbReference>
<gene>
    <name evidence="4" type="ORF">DH2020_043262</name>
</gene>
<evidence type="ECO:0000256" key="2">
    <source>
        <dbReference type="ARBA" id="ARBA00022704"/>
    </source>
</evidence>
<dbReference type="SUPFAM" id="SSF54403">
    <property type="entry name" value="Cystatin/monellin"/>
    <property type="match status" value="1"/>
</dbReference>
<dbReference type="InterPro" id="IPR000010">
    <property type="entry name" value="Cystatin_dom"/>
</dbReference>
<dbReference type="PANTHER" id="PTHR47364:SF2">
    <property type="entry name" value="CYSTEINE PROTEINASE INHIBITOR 5"/>
    <property type="match status" value="1"/>
</dbReference>
<feature type="domain" description="Cystatin" evidence="3">
    <location>
        <begin position="29"/>
        <end position="116"/>
    </location>
</feature>
<sequence>MDDLETKNPKVSIHSILAIPIPNEARRDGFIGGWKPIEDLEDPTVVMVAKFAITEPNKWANTNLQYVTVVSGKTMMVAGPLFRLVISAKNNGSTNPKNYLAVVWKRVGRVEGNPLKTPIIQKIRG</sequence>
<evidence type="ECO:0000313" key="5">
    <source>
        <dbReference type="Proteomes" id="UP001318860"/>
    </source>
</evidence>
<evidence type="ECO:0000313" key="4">
    <source>
        <dbReference type="EMBL" id="KAK6122995.1"/>
    </source>
</evidence>
<reference evidence="4 5" key="1">
    <citation type="journal article" date="2021" name="Comput. Struct. Biotechnol. J.">
        <title>De novo genome assembly of the potent medicinal plant Rehmannia glutinosa using nanopore technology.</title>
        <authorList>
            <person name="Ma L."/>
            <person name="Dong C."/>
            <person name="Song C."/>
            <person name="Wang X."/>
            <person name="Zheng X."/>
            <person name="Niu Y."/>
            <person name="Chen S."/>
            <person name="Feng W."/>
        </authorList>
    </citation>
    <scope>NUCLEOTIDE SEQUENCE [LARGE SCALE GENOMIC DNA]</scope>
    <source>
        <strain evidence="4">DH-2019</strain>
    </source>
</reference>
<comment type="caution">
    <text evidence="4">The sequence shown here is derived from an EMBL/GenBank/DDBJ whole genome shotgun (WGS) entry which is preliminary data.</text>
</comment>
<dbReference type="Gene3D" id="3.10.450.10">
    <property type="match status" value="1"/>
</dbReference>
<dbReference type="EMBL" id="JABTTQ020002611">
    <property type="protein sequence ID" value="KAK6122995.1"/>
    <property type="molecule type" value="Genomic_DNA"/>
</dbReference>
<evidence type="ECO:0000256" key="1">
    <source>
        <dbReference type="ARBA" id="ARBA00022690"/>
    </source>
</evidence>